<evidence type="ECO:0000259" key="1">
    <source>
        <dbReference type="Pfam" id="PF21787"/>
    </source>
</evidence>
<dbReference type="Pfam" id="PF21787">
    <property type="entry name" value="TNP-like_RNaseH_N"/>
    <property type="match status" value="1"/>
</dbReference>
<organism evidence="2 3">
    <name type="scientific">Zophobas morio</name>
    <dbReference type="NCBI Taxonomy" id="2755281"/>
    <lineage>
        <taxon>Eukaryota</taxon>
        <taxon>Metazoa</taxon>
        <taxon>Ecdysozoa</taxon>
        <taxon>Arthropoda</taxon>
        <taxon>Hexapoda</taxon>
        <taxon>Insecta</taxon>
        <taxon>Pterygota</taxon>
        <taxon>Neoptera</taxon>
        <taxon>Endopterygota</taxon>
        <taxon>Coleoptera</taxon>
        <taxon>Polyphaga</taxon>
        <taxon>Cucujiformia</taxon>
        <taxon>Tenebrionidae</taxon>
        <taxon>Zophobas</taxon>
    </lineage>
</organism>
<accession>A0AA38MCW8</accession>
<name>A0AA38MCW8_9CUCU</name>
<proteinExistence type="predicted"/>
<comment type="caution">
    <text evidence="2">The sequence shown here is derived from an EMBL/GenBank/DDBJ whole genome shotgun (WGS) entry which is preliminary data.</text>
</comment>
<feature type="domain" description="Transposable element P transposase-like RNase H" evidence="1">
    <location>
        <begin position="187"/>
        <end position="268"/>
    </location>
</feature>
<sequence length="283" mass="32442">MDHRCENNFVVNPDPFHSCPSPSTCEELPENPVLRGLKRQHSNAMAESWISKKYIPTHVLKQIGVSRSKLLTGTAKDMYQVTKKLCSKLNRLTKVKNIYKGKLKKINKQELIDRATRPLNNIVRNFIRSQIRLAGLRPKGRRYTLDDKIMGLLLHRQSGRAYKLLSKIFALPSRKTVMSLLNRIPIKCGINETLFDNLRAKVKGLSRNEKHCVLMFDEISTEPHIALNVHTKGFEGFEDLGDVKKAKIADRSLVFMIKGVTREWKQPIISEESAHLTSPHRKI</sequence>
<reference evidence="2" key="1">
    <citation type="journal article" date="2023" name="G3 (Bethesda)">
        <title>Whole genome assemblies of Zophobas morio and Tenebrio molitor.</title>
        <authorList>
            <person name="Kaur S."/>
            <person name="Stinson S.A."/>
            <person name="diCenzo G.C."/>
        </authorList>
    </citation>
    <scope>NUCLEOTIDE SEQUENCE</scope>
    <source>
        <strain evidence="2">QUZm001</strain>
    </source>
</reference>
<protein>
    <recommendedName>
        <fullName evidence="1">Transposable element P transposase-like RNase H domain-containing protein</fullName>
    </recommendedName>
</protein>
<keyword evidence="3" id="KW-1185">Reference proteome</keyword>
<dbReference type="EMBL" id="JALNTZ010000005">
    <property type="protein sequence ID" value="KAJ3651516.1"/>
    <property type="molecule type" value="Genomic_DNA"/>
</dbReference>
<evidence type="ECO:0000313" key="3">
    <source>
        <dbReference type="Proteomes" id="UP001168821"/>
    </source>
</evidence>
<dbReference type="AlphaFoldDB" id="A0AA38MCW8"/>
<dbReference type="Proteomes" id="UP001168821">
    <property type="component" value="Unassembled WGS sequence"/>
</dbReference>
<evidence type="ECO:0000313" key="2">
    <source>
        <dbReference type="EMBL" id="KAJ3651516.1"/>
    </source>
</evidence>
<gene>
    <name evidence="2" type="ORF">Zmor_017551</name>
</gene>
<dbReference type="InterPro" id="IPR048365">
    <property type="entry name" value="TNP-like_RNaseH_N"/>
</dbReference>